<dbReference type="Proteomes" id="UP000184526">
    <property type="component" value="Unassembled WGS sequence"/>
</dbReference>
<evidence type="ECO:0000313" key="2">
    <source>
        <dbReference type="Proteomes" id="UP000184526"/>
    </source>
</evidence>
<dbReference type="STRING" id="1121306.SAMN02745196_01711"/>
<dbReference type="AlphaFoldDB" id="A0A1M5WKX3"/>
<proteinExistence type="predicted"/>
<dbReference type="SUPFAM" id="SSF50969">
    <property type="entry name" value="YVTN repeat-like/Quinoprotein amine dehydrogenase"/>
    <property type="match status" value="1"/>
</dbReference>
<dbReference type="InterPro" id="IPR058705">
    <property type="entry name" value="A_ENA"/>
</dbReference>
<gene>
    <name evidence="1" type="ORF">SAMN02745196_01711</name>
</gene>
<organism evidence="1 2">
    <name type="scientific">Clostridium collagenovorans DSM 3089</name>
    <dbReference type="NCBI Taxonomy" id="1121306"/>
    <lineage>
        <taxon>Bacteria</taxon>
        <taxon>Bacillati</taxon>
        <taxon>Bacillota</taxon>
        <taxon>Clostridia</taxon>
        <taxon>Eubacteriales</taxon>
        <taxon>Clostridiaceae</taxon>
        <taxon>Clostridium</taxon>
    </lineage>
</organism>
<name>A0A1M5WKX3_9CLOT</name>
<protein>
    <submittedName>
        <fullName evidence="1">Uncharacterized protein</fullName>
    </submittedName>
</protein>
<dbReference type="RefSeq" id="WP_242944323.1">
    <property type="nucleotide sequence ID" value="NZ_FQXP01000006.1"/>
</dbReference>
<dbReference type="Pfam" id="PF26595">
    <property type="entry name" value="A_ENA"/>
    <property type="match status" value="1"/>
</dbReference>
<dbReference type="EMBL" id="FQXP01000006">
    <property type="protein sequence ID" value="SHH88175.1"/>
    <property type="molecule type" value="Genomic_DNA"/>
</dbReference>
<accession>A0A1M5WKX3</accession>
<dbReference type="InterPro" id="IPR011044">
    <property type="entry name" value="Quino_amine_DH_bsu"/>
</dbReference>
<sequence>MLSESLNKTPIQSHEALAYCSIIQLGDWSYATKLSDSYIYKLDKEGETKERILTDKPYSKICYDSYEDCIWAITLDEQQSIYKLNLEFKEIYEINLAINYPIRNISHDYYSNKLYITTDQKIFMLNKDGSIDNSITSKRKIEKFLDVFKVGSYIYIALTSNNKTSIVKLDNSRKSIEQVDMKDDLVLEKIMIWKEEDEYKVSYLGRSNDNENKIVFIDELQIEESKNRKGINLKDFTQYERELFKGFFQEYSTSNNYGGVDMSGIDICDRNYFSDPCDNNNNYDDGRGYDPCREYHYCPDWCNEDDPCKKQGMDPCDNPCNDPCNRNCNDPCDDPCDNPCNNPCHDHCHDHCHNHCPGGSGISKCQSITDIIESIALIETGLAHIINAEGEKIQKVIATTDDVNLINKTNETVTKLITKVTFLEQVLLEKLECALKVDCDKKKSK</sequence>
<reference evidence="1 2" key="1">
    <citation type="submission" date="2016-11" db="EMBL/GenBank/DDBJ databases">
        <authorList>
            <person name="Jaros S."/>
            <person name="Januszkiewicz K."/>
            <person name="Wedrychowicz H."/>
        </authorList>
    </citation>
    <scope>NUCLEOTIDE SEQUENCE [LARGE SCALE GENOMIC DNA]</scope>
    <source>
        <strain evidence="1 2">DSM 3089</strain>
    </source>
</reference>
<evidence type="ECO:0000313" key="1">
    <source>
        <dbReference type="EMBL" id="SHH88175.1"/>
    </source>
</evidence>
<keyword evidence="2" id="KW-1185">Reference proteome</keyword>